<comment type="caution">
    <text evidence="1">The sequence shown here is derived from an EMBL/GenBank/DDBJ whole genome shotgun (WGS) entry which is preliminary data.</text>
</comment>
<proteinExistence type="predicted"/>
<sequence>MTSLTSASSAVVGITAGRLVAAPLPFVPSSFSQGTPPSLRPDLSEQILIKLPMSCIDVIACQSHSTDANLKGRL</sequence>
<gene>
    <name evidence="1" type="ORF">CHARACLAT_022286</name>
</gene>
<dbReference type="EMBL" id="JAHUTJ010059634">
    <property type="protein sequence ID" value="MED6288021.1"/>
    <property type="molecule type" value="Genomic_DNA"/>
</dbReference>
<evidence type="ECO:0000313" key="1">
    <source>
        <dbReference type="EMBL" id="MED6288021.1"/>
    </source>
</evidence>
<name>A0ABU7ELB0_9TELE</name>
<protein>
    <recommendedName>
        <fullName evidence="3">Secreted protein</fullName>
    </recommendedName>
</protein>
<organism evidence="1 2">
    <name type="scientific">Characodon lateralis</name>
    <dbReference type="NCBI Taxonomy" id="208331"/>
    <lineage>
        <taxon>Eukaryota</taxon>
        <taxon>Metazoa</taxon>
        <taxon>Chordata</taxon>
        <taxon>Craniata</taxon>
        <taxon>Vertebrata</taxon>
        <taxon>Euteleostomi</taxon>
        <taxon>Actinopterygii</taxon>
        <taxon>Neopterygii</taxon>
        <taxon>Teleostei</taxon>
        <taxon>Neoteleostei</taxon>
        <taxon>Acanthomorphata</taxon>
        <taxon>Ovalentaria</taxon>
        <taxon>Atherinomorphae</taxon>
        <taxon>Cyprinodontiformes</taxon>
        <taxon>Goodeidae</taxon>
        <taxon>Characodon</taxon>
    </lineage>
</organism>
<accession>A0ABU7ELB0</accession>
<keyword evidence="2" id="KW-1185">Reference proteome</keyword>
<dbReference type="Proteomes" id="UP001352852">
    <property type="component" value="Unassembled WGS sequence"/>
</dbReference>
<reference evidence="1 2" key="1">
    <citation type="submission" date="2021-06" db="EMBL/GenBank/DDBJ databases">
        <authorList>
            <person name="Palmer J.M."/>
        </authorList>
    </citation>
    <scope>NUCLEOTIDE SEQUENCE [LARGE SCALE GENOMIC DNA]</scope>
    <source>
        <strain evidence="1 2">CL_MEX2019</strain>
        <tissue evidence="1">Muscle</tissue>
    </source>
</reference>
<evidence type="ECO:0008006" key="3">
    <source>
        <dbReference type="Google" id="ProtNLM"/>
    </source>
</evidence>
<evidence type="ECO:0000313" key="2">
    <source>
        <dbReference type="Proteomes" id="UP001352852"/>
    </source>
</evidence>